<dbReference type="PANTHER" id="PTHR43451">
    <property type="entry name" value="ACETYLTRANSFERASE (GNAT) FAMILY PROTEIN"/>
    <property type="match status" value="1"/>
</dbReference>
<dbReference type="InterPro" id="IPR000182">
    <property type="entry name" value="GNAT_dom"/>
</dbReference>
<dbReference type="PROSITE" id="PS51186">
    <property type="entry name" value="GNAT"/>
    <property type="match status" value="1"/>
</dbReference>
<evidence type="ECO:0000313" key="3">
    <source>
        <dbReference type="Proteomes" id="UP000284177"/>
    </source>
</evidence>
<dbReference type="Proteomes" id="UP000284177">
    <property type="component" value="Unassembled WGS sequence"/>
</dbReference>
<comment type="caution">
    <text evidence="2">The sequence shown here is derived from an EMBL/GenBank/DDBJ whole genome shotgun (WGS) entry which is preliminary data.</text>
</comment>
<dbReference type="GO" id="GO:0016747">
    <property type="term" value="F:acyltransferase activity, transferring groups other than amino-acyl groups"/>
    <property type="evidence" value="ECO:0007669"/>
    <property type="project" value="InterPro"/>
</dbReference>
<evidence type="ECO:0000313" key="2">
    <source>
        <dbReference type="EMBL" id="RKD30513.1"/>
    </source>
</evidence>
<dbReference type="PANTHER" id="PTHR43451:SF1">
    <property type="entry name" value="ACETYLTRANSFERASE"/>
    <property type="match status" value="1"/>
</dbReference>
<dbReference type="AlphaFoldDB" id="A0A419SZ19"/>
<gene>
    <name evidence="2" type="ORF">BET03_04025</name>
</gene>
<dbReference type="RefSeq" id="WP_120169932.1">
    <property type="nucleotide sequence ID" value="NZ_MCIB01000034.1"/>
</dbReference>
<sequence>MIKVRRANMSDIKEIMELFYDTVHNINIKDYSKEQVNAWAPKNFEVAKFQKFVKENIFFVAEHKGRIVGFGDLDKDGYLNCLYTHKDFQNRGAGSKIVNIIEEKAKKLGFTEIITEASITAKSFFQRKGFKCLKKQNKEHNGVSFINYKMKKQL</sequence>
<proteinExistence type="predicted"/>
<accession>A0A419SZ19</accession>
<reference evidence="2 3" key="1">
    <citation type="submission" date="2016-08" db="EMBL/GenBank/DDBJ databases">
        <title>Novel Firmicutes and Novel Genomes.</title>
        <authorList>
            <person name="Poppleton D.I."/>
            <person name="Gribaldo S."/>
        </authorList>
    </citation>
    <scope>NUCLEOTIDE SEQUENCE [LARGE SCALE GENOMIC DNA]</scope>
    <source>
        <strain evidence="2 3">CTT3</strain>
    </source>
</reference>
<dbReference type="EMBL" id="MCIB01000034">
    <property type="protein sequence ID" value="RKD30513.1"/>
    <property type="molecule type" value="Genomic_DNA"/>
</dbReference>
<dbReference type="SUPFAM" id="SSF55729">
    <property type="entry name" value="Acyl-CoA N-acyltransferases (Nat)"/>
    <property type="match status" value="1"/>
</dbReference>
<dbReference type="Pfam" id="PF13673">
    <property type="entry name" value="Acetyltransf_10"/>
    <property type="match status" value="1"/>
</dbReference>
<dbReference type="Gene3D" id="3.40.630.30">
    <property type="match status" value="1"/>
</dbReference>
<name>A0A419SZ19_9FIRM</name>
<evidence type="ECO:0000259" key="1">
    <source>
        <dbReference type="PROSITE" id="PS51186"/>
    </source>
</evidence>
<dbReference type="OrthoDB" id="424368at2"/>
<dbReference type="InterPro" id="IPR016181">
    <property type="entry name" value="Acyl_CoA_acyltransferase"/>
</dbReference>
<organism evidence="2 3">
    <name type="scientific">Thermohalobacter berrensis</name>
    <dbReference type="NCBI Taxonomy" id="99594"/>
    <lineage>
        <taxon>Bacteria</taxon>
        <taxon>Bacillati</taxon>
        <taxon>Bacillota</taxon>
        <taxon>Tissierellia</taxon>
        <taxon>Tissierellales</taxon>
        <taxon>Thermohalobacteraceae</taxon>
        <taxon>Thermohalobacter</taxon>
    </lineage>
</organism>
<dbReference type="CDD" id="cd04301">
    <property type="entry name" value="NAT_SF"/>
    <property type="match status" value="1"/>
</dbReference>
<keyword evidence="3" id="KW-1185">Reference proteome</keyword>
<protein>
    <submittedName>
        <fullName evidence="2">GNAT family N-acetyltransferase</fullName>
    </submittedName>
</protein>
<keyword evidence="2" id="KW-0808">Transferase</keyword>
<feature type="domain" description="N-acetyltransferase" evidence="1">
    <location>
        <begin position="2"/>
        <end position="154"/>
    </location>
</feature>
<dbReference type="InterPro" id="IPR052564">
    <property type="entry name" value="N-acetyltrans/Recomb-assoc"/>
</dbReference>